<reference evidence="3" key="1">
    <citation type="submission" date="2016-10" db="EMBL/GenBank/DDBJ databases">
        <authorList>
            <person name="Varghese N."/>
            <person name="Submissions S."/>
        </authorList>
    </citation>
    <scope>NUCLEOTIDE SEQUENCE [LARGE SCALE GENOMIC DNA]</scope>
    <source>
        <strain evidence="3">DSM 17072</strain>
    </source>
</reference>
<dbReference type="InterPro" id="IPR003615">
    <property type="entry name" value="HNH_nuc"/>
</dbReference>
<evidence type="ECO:0000313" key="3">
    <source>
        <dbReference type="Proteomes" id="UP000199627"/>
    </source>
</evidence>
<protein>
    <submittedName>
        <fullName evidence="2">5-methylcytosine-specific restriction enzyme A</fullName>
    </submittedName>
</protein>
<gene>
    <name evidence="2" type="ORF">SAMN05421664_1498</name>
</gene>
<dbReference type="Gene3D" id="3.30.920.90">
    <property type="match status" value="1"/>
</dbReference>
<evidence type="ECO:0000313" key="2">
    <source>
        <dbReference type="EMBL" id="SDQ40912.1"/>
    </source>
</evidence>
<organism evidence="2 3">
    <name type="scientific">Chryseobacterium soldanellicola</name>
    <dbReference type="NCBI Taxonomy" id="311333"/>
    <lineage>
        <taxon>Bacteria</taxon>
        <taxon>Pseudomonadati</taxon>
        <taxon>Bacteroidota</taxon>
        <taxon>Flavobacteriia</taxon>
        <taxon>Flavobacteriales</taxon>
        <taxon>Weeksellaceae</taxon>
        <taxon>Chryseobacterium group</taxon>
        <taxon>Chryseobacterium</taxon>
    </lineage>
</organism>
<dbReference type="EMBL" id="FNKL01000002">
    <property type="protein sequence ID" value="SDQ40912.1"/>
    <property type="molecule type" value="Genomic_DNA"/>
</dbReference>
<keyword evidence="3" id="KW-1185">Reference proteome</keyword>
<name>A0A1H1AMV0_9FLAO</name>
<dbReference type="RefSeq" id="WP_089755117.1">
    <property type="nucleotide sequence ID" value="NZ_FNKL01000002.1"/>
</dbReference>
<accession>A0A1H1AMV0</accession>
<feature type="domain" description="Type IV methyl-directed restriction enzyme EcoKMcrB subunit DNA-binding" evidence="1">
    <location>
        <begin position="20"/>
        <end position="187"/>
    </location>
</feature>
<dbReference type="CDD" id="cd00085">
    <property type="entry name" value="HNHc"/>
    <property type="match status" value="1"/>
</dbReference>
<dbReference type="InterPro" id="IPR021961">
    <property type="entry name" value="McrB_DNA-bd"/>
</dbReference>
<proteinExistence type="predicted"/>
<sequence>MRENLLEILSNYIPFYGDNGHEVTRKIKSDLPNIIIDIIAEPDRYLVKGSYGAGNWANVPWVAVFDLLVTDSPQTGYYPVFLFRDDMSGVYLSLNQGVTKIQEKYKRDTKQILRFKAEDYASQIEDFFGFNAEKIILKRNEKTNNRLPSLYQAGNIVSKFYSSDNLPSDEELQKDLKNILIIYQQIYINDNIPLNNSDDGQEELEFKDFENLNKFRFHKRIERNYKLSKKVKEIQGYICKACDVDLESRYGEIGKNYIEAHHLNPISTLTGEKIELDARKDFTVLCANCHRMIHRLEDPSDLQELRRIIEQHKH</sequence>
<dbReference type="AlphaFoldDB" id="A0A1H1AMV0"/>
<dbReference type="Pfam" id="PF12102">
    <property type="entry name" value="MrcB_N"/>
    <property type="match status" value="1"/>
</dbReference>
<dbReference type="Proteomes" id="UP000199627">
    <property type="component" value="Unassembled WGS sequence"/>
</dbReference>
<evidence type="ECO:0000259" key="1">
    <source>
        <dbReference type="Pfam" id="PF12102"/>
    </source>
</evidence>
<dbReference type="OrthoDB" id="9779761at2"/>